<gene>
    <name evidence="1" type="ORF">S06H3_32961</name>
</gene>
<reference evidence="1" key="1">
    <citation type="journal article" date="2014" name="Front. Microbiol.">
        <title>High frequency of phylogenetically diverse reductive dehalogenase-homologous genes in deep subseafloor sedimentary metagenomes.</title>
        <authorList>
            <person name="Kawai M."/>
            <person name="Futagami T."/>
            <person name="Toyoda A."/>
            <person name="Takaki Y."/>
            <person name="Nishi S."/>
            <person name="Hori S."/>
            <person name="Arai W."/>
            <person name="Tsubouchi T."/>
            <person name="Morono Y."/>
            <person name="Uchiyama I."/>
            <person name="Ito T."/>
            <person name="Fujiyama A."/>
            <person name="Inagaki F."/>
            <person name="Takami H."/>
        </authorList>
    </citation>
    <scope>NUCLEOTIDE SEQUENCE</scope>
    <source>
        <strain evidence="1">Expedition CK06-06</strain>
    </source>
</reference>
<organism evidence="1">
    <name type="scientific">marine sediment metagenome</name>
    <dbReference type="NCBI Taxonomy" id="412755"/>
    <lineage>
        <taxon>unclassified sequences</taxon>
        <taxon>metagenomes</taxon>
        <taxon>ecological metagenomes</taxon>
    </lineage>
</organism>
<sequence>EEIFIDPINGGDFVYEITEENFRLYSKGKNGIDEDGRREKNIGTSCAPNVVDKGCDDWLIWPWGSKQKEGTDAEQQ</sequence>
<dbReference type="AlphaFoldDB" id="X1LI61"/>
<evidence type="ECO:0000313" key="1">
    <source>
        <dbReference type="EMBL" id="GAI19037.1"/>
    </source>
</evidence>
<accession>X1LI61</accession>
<proteinExistence type="predicted"/>
<feature type="non-terminal residue" evidence="1">
    <location>
        <position position="1"/>
    </location>
</feature>
<name>X1LI61_9ZZZZ</name>
<comment type="caution">
    <text evidence="1">The sequence shown here is derived from an EMBL/GenBank/DDBJ whole genome shotgun (WGS) entry which is preliminary data.</text>
</comment>
<dbReference type="EMBL" id="BARV01019635">
    <property type="protein sequence ID" value="GAI19037.1"/>
    <property type="molecule type" value="Genomic_DNA"/>
</dbReference>
<protein>
    <submittedName>
        <fullName evidence="1">Uncharacterized protein</fullName>
    </submittedName>
</protein>